<name>A0ACC0BUT6_CATRO</name>
<protein>
    <submittedName>
        <fullName evidence="1">Uncharacterized protein</fullName>
    </submittedName>
</protein>
<dbReference type="EMBL" id="CM044702">
    <property type="protein sequence ID" value="KAI5676433.1"/>
    <property type="molecule type" value="Genomic_DNA"/>
</dbReference>
<accession>A0ACC0BUT6</accession>
<reference evidence="2" key="1">
    <citation type="journal article" date="2023" name="Nat. Plants">
        <title>Single-cell RNA sequencing provides a high-resolution roadmap for understanding the multicellular compartmentation of specialized metabolism.</title>
        <authorList>
            <person name="Sun S."/>
            <person name="Shen X."/>
            <person name="Li Y."/>
            <person name="Li Y."/>
            <person name="Wang S."/>
            <person name="Li R."/>
            <person name="Zhang H."/>
            <person name="Shen G."/>
            <person name="Guo B."/>
            <person name="Wei J."/>
            <person name="Xu J."/>
            <person name="St-Pierre B."/>
            <person name="Chen S."/>
            <person name="Sun C."/>
        </authorList>
    </citation>
    <scope>NUCLEOTIDE SEQUENCE [LARGE SCALE GENOMIC DNA]</scope>
</reference>
<sequence length="1207" mass="134192">MENGGMVNNVARAIAVALDWSSSPDDRKAAYSYLESVKSGDVRILASTSFVLVKKDWSSEIRLHAFKMLQHLVRLRWDELNLTEKRNFANVSVDLMSEMANPTEEWALKSQTAALVAEVVRREGVDLWTELFPSLVSLSNQGPIQAELVSMMLRWLPEDIMVHNEDLEGDRRRLLLRGLTQSLPEILPLLYNLMERHFGGALTEAGRQQFDIAKQHAATVTATLNAVNAYAEWAPLPDLAKFGIIHGCGFLLNSSDFRLHACEFFKLVSPRKRPIEGASEFDAAMSQIFNILMSISRDFLQKTSSGAAVGENEFEFAEYICESMVSLGSSNLQSVAADATVISLFFQQMLGFFQHYKLALHSQSLVFWLALMRDLLSKSKIGVHGDSSVDNISVASGQGDNEKKKILAFVNDDICSTILDISFQRMLKKEKIHPGSVILVGTLELWSDDFEGKGDFGQYRSRLLDLIRFVAYHKPLISANKVAERIVMIIKSLLLSPLPAQELAVMESMQLPLENVINTIFYASNDFGKMTSEVQLTLRRIFEGLLQQLLSLKWTEPVLVEVLGHYLDALGPFLKYYPDVVSSVINKLFELLNSLPFVVKDPSTSTARHARLQICTSFIRIAKAANESLLPHMMGIADTMAYLQKEGCLLRGEHNLLAEACLIMASAAGVQQQQEVLVWLLEPLSKQWTQTEWQEAYLSEPAGLVRLCGETSFMWSLFHTVTFFEKALKRSGVRKGNINLQNFQNVPVPNSTALHPMASHISWMLPPLLKLLRAVHSLWSPSIAQALSGEVKAAMVMVDVERTSLLGDGSFKVSKGALSFSDASQFDLQKEGYSEPMEADIRNWLKGIRDSGYNVLGLSATIEDYLFKFLDPNSVSLALMENINSMEFRHIRQLVHSAVIPMVKCCPSDMWEGWLEKLLHPLLIHSQQALSCSWSSLLQEGRAKVPDLHGILAGSDLKVEVMEEKLLRDLTREICSLLSVLASPGLNAGLPSLEQSGHFGRVDVSSLRNLDTFASCSMVGFLLNHKSIAVPALQISLEAFRWTDSESVTKISSFCGAIVLLAIFTNNMELREYVCKNLFTAIIEGLSLESNAFISADLVGLCREIFVYLSDRDPAPRQILLSLPCIKHQDLLAFEEALTKTSSPKEQKQHMKSLLLLATGHKLKALAAQKSTNVITNVSLKMRNPALAPESSMGEGDGDVIGLATIT</sequence>
<keyword evidence="2" id="KW-1185">Reference proteome</keyword>
<gene>
    <name evidence="1" type="ORF">M9H77_07383</name>
</gene>
<organism evidence="1 2">
    <name type="scientific">Catharanthus roseus</name>
    <name type="common">Madagascar periwinkle</name>
    <name type="synonym">Vinca rosea</name>
    <dbReference type="NCBI Taxonomy" id="4058"/>
    <lineage>
        <taxon>Eukaryota</taxon>
        <taxon>Viridiplantae</taxon>
        <taxon>Streptophyta</taxon>
        <taxon>Embryophyta</taxon>
        <taxon>Tracheophyta</taxon>
        <taxon>Spermatophyta</taxon>
        <taxon>Magnoliopsida</taxon>
        <taxon>eudicotyledons</taxon>
        <taxon>Gunneridae</taxon>
        <taxon>Pentapetalae</taxon>
        <taxon>asterids</taxon>
        <taxon>lamiids</taxon>
        <taxon>Gentianales</taxon>
        <taxon>Apocynaceae</taxon>
        <taxon>Rauvolfioideae</taxon>
        <taxon>Vinceae</taxon>
        <taxon>Catharanthinae</taxon>
        <taxon>Catharanthus</taxon>
    </lineage>
</organism>
<proteinExistence type="predicted"/>
<evidence type="ECO:0000313" key="1">
    <source>
        <dbReference type="EMBL" id="KAI5676433.1"/>
    </source>
</evidence>
<comment type="caution">
    <text evidence="1">The sequence shown here is derived from an EMBL/GenBank/DDBJ whole genome shotgun (WGS) entry which is preliminary data.</text>
</comment>
<dbReference type="Proteomes" id="UP001060085">
    <property type="component" value="Linkage Group LG02"/>
</dbReference>
<evidence type="ECO:0000313" key="2">
    <source>
        <dbReference type="Proteomes" id="UP001060085"/>
    </source>
</evidence>